<name>A0A7T8HEZ4_CALRO</name>
<organism evidence="1 2">
    <name type="scientific">Caligus rogercresseyi</name>
    <name type="common">Sea louse</name>
    <dbReference type="NCBI Taxonomy" id="217165"/>
    <lineage>
        <taxon>Eukaryota</taxon>
        <taxon>Metazoa</taxon>
        <taxon>Ecdysozoa</taxon>
        <taxon>Arthropoda</taxon>
        <taxon>Crustacea</taxon>
        <taxon>Multicrustacea</taxon>
        <taxon>Hexanauplia</taxon>
        <taxon>Copepoda</taxon>
        <taxon>Siphonostomatoida</taxon>
        <taxon>Caligidae</taxon>
        <taxon>Caligus</taxon>
    </lineage>
</organism>
<dbReference type="GO" id="GO:0005840">
    <property type="term" value="C:ribosome"/>
    <property type="evidence" value="ECO:0007669"/>
    <property type="project" value="UniProtKB-KW"/>
</dbReference>
<keyword evidence="2" id="KW-1185">Reference proteome</keyword>
<dbReference type="EMBL" id="CP045895">
    <property type="protein sequence ID" value="QQP48764.1"/>
    <property type="molecule type" value="Genomic_DNA"/>
</dbReference>
<dbReference type="AlphaFoldDB" id="A0A7T8HEZ4"/>
<evidence type="ECO:0000313" key="1">
    <source>
        <dbReference type="EMBL" id="QQP48764.1"/>
    </source>
</evidence>
<protein>
    <submittedName>
        <fullName evidence="1">Ribosomal protein L37</fullName>
    </submittedName>
</protein>
<keyword evidence="1" id="KW-0687">Ribonucleoprotein</keyword>
<proteinExistence type="predicted"/>
<evidence type="ECO:0000313" key="2">
    <source>
        <dbReference type="Proteomes" id="UP000595437"/>
    </source>
</evidence>
<dbReference type="Proteomes" id="UP000595437">
    <property type="component" value="Chromosome 6"/>
</dbReference>
<reference evidence="2" key="1">
    <citation type="submission" date="2021-01" db="EMBL/GenBank/DDBJ databases">
        <title>Caligus Genome Assembly.</title>
        <authorList>
            <person name="Gallardo-Escarate C."/>
        </authorList>
    </citation>
    <scope>NUCLEOTIDE SEQUENCE [LARGE SCALE GENOMIC DNA]</scope>
</reference>
<accession>A0A7T8HEZ4</accession>
<keyword evidence="1" id="KW-0689">Ribosomal protein</keyword>
<gene>
    <name evidence="1" type="ORF">FKW44_009183</name>
</gene>
<sequence length="61" mass="6664">MTKSLDISMISRPRVLVRLVNGATRRTLCAVDVAASHIISRRRLVPPVDTPALRPVDTTGL</sequence>